<reference evidence="9 10" key="1">
    <citation type="submission" date="2023-01" db="EMBL/GenBank/DDBJ databases">
        <title>Analysis of 21 Apiospora genomes using comparative genomics revels a genus with tremendous synthesis potential of carbohydrate active enzymes and secondary metabolites.</title>
        <authorList>
            <person name="Sorensen T."/>
        </authorList>
    </citation>
    <scope>NUCLEOTIDE SEQUENCE [LARGE SCALE GENOMIC DNA]</scope>
    <source>
        <strain evidence="9 10">CBS 135458</strain>
    </source>
</reference>
<gene>
    <name evidence="9" type="ORF">PG994_008194</name>
</gene>
<name>A0ABR1USD4_9PEZI</name>
<dbReference type="Gene3D" id="3.20.20.80">
    <property type="entry name" value="Glycosidases"/>
    <property type="match status" value="1"/>
</dbReference>
<evidence type="ECO:0000256" key="7">
    <source>
        <dbReference type="SAM" id="MobiDB-lite"/>
    </source>
</evidence>
<dbReference type="Proteomes" id="UP001480595">
    <property type="component" value="Unassembled WGS sequence"/>
</dbReference>
<evidence type="ECO:0000256" key="4">
    <source>
        <dbReference type="ARBA" id="ARBA00023295"/>
    </source>
</evidence>
<dbReference type="RefSeq" id="XP_066715090.1">
    <property type="nucleotide sequence ID" value="XM_066859603.1"/>
</dbReference>
<evidence type="ECO:0000256" key="5">
    <source>
        <dbReference type="ARBA" id="ARBA00023326"/>
    </source>
</evidence>
<keyword evidence="3" id="KW-0119">Carbohydrate metabolism</keyword>
<dbReference type="InterPro" id="IPR001000">
    <property type="entry name" value="GH10_dom"/>
</dbReference>
<protein>
    <recommendedName>
        <fullName evidence="8">GH10 domain-containing protein</fullName>
    </recommendedName>
</protein>
<dbReference type="InterPro" id="IPR017853">
    <property type="entry name" value="GH"/>
</dbReference>
<keyword evidence="2" id="KW-0378">Hydrolase</keyword>
<evidence type="ECO:0000256" key="2">
    <source>
        <dbReference type="ARBA" id="ARBA00022801"/>
    </source>
</evidence>
<sequence>MQAHLIVGQSPTASTLQSVMQSYLDAGATEVAFTELDIRFSSLPASSSGLQQQAAEYGAVTSACLAVPGCAGITTWGFSDAHSWVPGTFPGNGDALLYDRNYQKKPAYSTISSILAAAKTSGGGGGGTAAPTTTTMVTSTTTAAQEPPPATTTAGNGGGGCVSPQWAQCGKS</sequence>
<evidence type="ECO:0000259" key="8">
    <source>
        <dbReference type="PROSITE" id="PS51760"/>
    </source>
</evidence>
<evidence type="ECO:0000256" key="3">
    <source>
        <dbReference type="ARBA" id="ARBA00023277"/>
    </source>
</evidence>
<evidence type="ECO:0000256" key="1">
    <source>
        <dbReference type="ARBA" id="ARBA00007495"/>
    </source>
</evidence>
<evidence type="ECO:0000313" key="10">
    <source>
        <dbReference type="Proteomes" id="UP001480595"/>
    </source>
</evidence>
<dbReference type="PROSITE" id="PS00591">
    <property type="entry name" value="GH10_1"/>
    <property type="match status" value="1"/>
</dbReference>
<feature type="domain" description="GH10" evidence="8">
    <location>
        <begin position="1"/>
        <end position="114"/>
    </location>
</feature>
<evidence type="ECO:0000256" key="6">
    <source>
        <dbReference type="PROSITE-ProRule" id="PRU10061"/>
    </source>
</evidence>
<keyword evidence="4" id="KW-0326">Glycosidase</keyword>
<keyword evidence="5" id="KW-0624">Polysaccharide degradation</keyword>
<proteinExistence type="inferred from homology"/>
<evidence type="ECO:0000313" key="9">
    <source>
        <dbReference type="EMBL" id="KAK8061828.1"/>
    </source>
</evidence>
<dbReference type="GeneID" id="92092666"/>
<dbReference type="PROSITE" id="PS51760">
    <property type="entry name" value="GH10_2"/>
    <property type="match status" value="1"/>
</dbReference>
<keyword evidence="10" id="KW-1185">Reference proteome</keyword>
<dbReference type="Pfam" id="PF00331">
    <property type="entry name" value="Glyco_hydro_10"/>
    <property type="match status" value="1"/>
</dbReference>
<dbReference type="EMBL" id="JAQQWL010000008">
    <property type="protein sequence ID" value="KAK8061828.1"/>
    <property type="molecule type" value="Genomic_DNA"/>
</dbReference>
<dbReference type="InterPro" id="IPR031158">
    <property type="entry name" value="GH10_AS"/>
</dbReference>
<dbReference type="SUPFAM" id="SSF51445">
    <property type="entry name" value="(Trans)glycosidases"/>
    <property type="match status" value="1"/>
</dbReference>
<comment type="similarity">
    <text evidence="1">Belongs to the glycosyl hydrolase 10 (cellulase F) family.</text>
</comment>
<comment type="caution">
    <text evidence="9">The sequence shown here is derived from an EMBL/GenBank/DDBJ whole genome shotgun (WGS) entry which is preliminary data.</text>
</comment>
<accession>A0ABR1USD4</accession>
<feature type="active site" description="Nucleophile" evidence="6">
    <location>
        <position position="35"/>
    </location>
</feature>
<feature type="region of interest" description="Disordered" evidence="7">
    <location>
        <begin position="138"/>
        <end position="159"/>
    </location>
</feature>
<organism evidence="9 10">
    <name type="scientific">Apiospora phragmitis</name>
    <dbReference type="NCBI Taxonomy" id="2905665"/>
    <lineage>
        <taxon>Eukaryota</taxon>
        <taxon>Fungi</taxon>
        <taxon>Dikarya</taxon>
        <taxon>Ascomycota</taxon>
        <taxon>Pezizomycotina</taxon>
        <taxon>Sordariomycetes</taxon>
        <taxon>Xylariomycetidae</taxon>
        <taxon>Amphisphaeriales</taxon>
        <taxon>Apiosporaceae</taxon>
        <taxon>Apiospora</taxon>
    </lineage>
</organism>